<dbReference type="PANTHER" id="PTHR43390:SF1">
    <property type="entry name" value="CHLOROPLAST PROCESSING PEPTIDASE"/>
    <property type="match status" value="1"/>
</dbReference>
<dbReference type="Gene3D" id="2.10.109.10">
    <property type="entry name" value="Umud Fragment, subunit A"/>
    <property type="match status" value="1"/>
</dbReference>
<evidence type="ECO:0000313" key="6">
    <source>
        <dbReference type="Proteomes" id="UP001499954"/>
    </source>
</evidence>
<comment type="subcellular location">
    <subcellularLocation>
        <location evidence="1">Cell membrane</location>
        <topology evidence="1">Single-pass type II membrane protein</topology>
    </subcellularLocation>
    <subcellularLocation>
        <location evidence="3">Membrane</location>
        <topology evidence="3">Single-pass type II membrane protein</topology>
    </subcellularLocation>
</comment>
<sequence length="179" mass="18526">MNGRRIVVALAGMAIVLGLVAVAAAALGETVYRADSPSMRPAIEVGDVVVAARLSEEPRRGDMVVFSDPGDWGPRVARLLGQDRVADTFVKRVVGLPGERIACCTAAGELTVDGVPLVEAYRVPAEGLASVLAFDEVVPDDAVFVLGDARSASIDSRYLGSVPMDAVTGVVQLVVPLGG</sequence>
<dbReference type="Proteomes" id="UP001499954">
    <property type="component" value="Unassembled WGS sequence"/>
</dbReference>
<evidence type="ECO:0000256" key="2">
    <source>
        <dbReference type="ARBA" id="ARBA00009370"/>
    </source>
</evidence>
<dbReference type="PANTHER" id="PTHR43390">
    <property type="entry name" value="SIGNAL PEPTIDASE I"/>
    <property type="match status" value="1"/>
</dbReference>
<dbReference type="RefSeq" id="WP_157415994.1">
    <property type="nucleotide sequence ID" value="NZ_BAAAMK010000004.1"/>
</dbReference>
<evidence type="ECO:0000256" key="1">
    <source>
        <dbReference type="ARBA" id="ARBA00004401"/>
    </source>
</evidence>
<protein>
    <recommendedName>
        <fullName evidence="3">Signal peptidase I</fullName>
        <ecNumber evidence="3">3.4.21.89</ecNumber>
    </recommendedName>
</protein>
<comment type="similarity">
    <text evidence="2 3">Belongs to the peptidase S26 family.</text>
</comment>
<organism evidence="5 6">
    <name type="scientific">Agromyces allii</name>
    <dbReference type="NCBI Taxonomy" id="393607"/>
    <lineage>
        <taxon>Bacteria</taxon>
        <taxon>Bacillati</taxon>
        <taxon>Actinomycetota</taxon>
        <taxon>Actinomycetes</taxon>
        <taxon>Micrococcales</taxon>
        <taxon>Microbacteriaceae</taxon>
        <taxon>Agromyces</taxon>
    </lineage>
</organism>
<name>A0ABN2QPD2_9MICO</name>
<comment type="catalytic activity">
    <reaction evidence="3">
        <text>Cleavage of hydrophobic, N-terminal signal or leader sequences from secreted and periplasmic proteins.</text>
        <dbReference type="EC" id="3.4.21.89"/>
    </reaction>
</comment>
<dbReference type="InterPro" id="IPR036286">
    <property type="entry name" value="LexA/Signal_pep-like_sf"/>
</dbReference>
<dbReference type="NCBIfam" id="TIGR02227">
    <property type="entry name" value="sigpep_I_bact"/>
    <property type="match status" value="1"/>
</dbReference>
<evidence type="ECO:0000259" key="4">
    <source>
        <dbReference type="Pfam" id="PF10502"/>
    </source>
</evidence>
<dbReference type="EMBL" id="BAAAMK010000004">
    <property type="protein sequence ID" value="GAA1955922.1"/>
    <property type="molecule type" value="Genomic_DNA"/>
</dbReference>
<reference evidence="5 6" key="1">
    <citation type="journal article" date="2019" name="Int. J. Syst. Evol. Microbiol.">
        <title>The Global Catalogue of Microorganisms (GCM) 10K type strain sequencing project: providing services to taxonomists for standard genome sequencing and annotation.</title>
        <authorList>
            <consortium name="The Broad Institute Genomics Platform"/>
            <consortium name="The Broad Institute Genome Sequencing Center for Infectious Disease"/>
            <person name="Wu L."/>
            <person name="Ma J."/>
        </authorList>
    </citation>
    <scope>NUCLEOTIDE SEQUENCE [LARGE SCALE GENOMIC DNA]</scope>
    <source>
        <strain evidence="5 6">JCM 13584</strain>
    </source>
</reference>
<keyword evidence="6" id="KW-1185">Reference proteome</keyword>
<dbReference type="Pfam" id="PF10502">
    <property type="entry name" value="Peptidase_S26"/>
    <property type="match status" value="1"/>
</dbReference>
<comment type="caution">
    <text evidence="5">The sequence shown here is derived from an EMBL/GenBank/DDBJ whole genome shotgun (WGS) entry which is preliminary data.</text>
</comment>
<keyword evidence="3" id="KW-0378">Hydrolase</keyword>
<dbReference type="EC" id="3.4.21.89" evidence="3"/>
<proteinExistence type="inferred from homology"/>
<evidence type="ECO:0000256" key="3">
    <source>
        <dbReference type="RuleBase" id="RU362042"/>
    </source>
</evidence>
<dbReference type="CDD" id="cd06530">
    <property type="entry name" value="S26_SPase_I"/>
    <property type="match status" value="1"/>
</dbReference>
<dbReference type="PRINTS" id="PR00727">
    <property type="entry name" value="LEADERPTASE"/>
</dbReference>
<gene>
    <name evidence="5" type="ORF">GCM10009717_22440</name>
</gene>
<dbReference type="SUPFAM" id="SSF51306">
    <property type="entry name" value="LexA/Signal peptidase"/>
    <property type="match status" value="1"/>
</dbReference>
<feature type="domain" description="Peptidase S26" evidence="4">
    <location>
        <begin position="13"/>
        <end position="175"/>
    </location>
</feature>
<accession>A0ABN2QPD2</accession>
<dbReference type="InterPro" id="IPR019533">
    <property type="entry name" value="Peptidase_S26"/>
</dbReference>
<evidence type="ECO:0000313" key="5">
    <source>
        <dbReference type="EMBL" id="GAA1955922.1"/>
    </source>
</evidence>
<dbReference type="InterPro" id="IPR000223">
    <property type="entry name" value="Pept_S26A_signal_pept_1"/>
</dbReference>
<keyword evidence="3" id="KW-0645">Protease</keyword>